<evidence type="ECO:0000313" key="1">
    <source>
        <dbReference type="EMBL" id="MFD0798458.1"/>
    </source>
</evidence>
<dbReference type="RefSeq" id="WP_379935203.1">
    <property type="nucleotide sequence ID" value="NZ_JBHTHY010000011.1"/>
</dbReference>
<protein>
    <recommendedName>
        <fullName evidence="3">TonB C-terminal domain-containing protein</fullName>
    </recommendedName>
</protein>
<gene>
    <name evidence="1" type="ORF">ACFQZJ_13380</name>
</gene>
<name>A0ABW3B5H3_9FLAO</name>
<evidence type="ECO:0008006" key="3">
    <source>
        <dbReference type="Google" id="ProtNLM"/>
    </source>
</evidence>
<evidence type="ECO:0000313" key="2">
    <source>
        <dbReference type="Proteomes" id="UP001597012"/>
    </source>
</evidence>
<accession>A0ABW3B5H3</accession>
<dbReference type="Proteomes" id="UP001597012">
    <property type="component" value="Unassembled WGS sequence"/>
</dbReference>
<dbReference type="EMBL" id="JBHTHY010000011">
    <property type="protein sequence ID" value="MFD0798458.1"/>
    <property type="molecule type" value="Genomic_DNA"/>
</dbReference>
<organism evidence="1 2">
    <name type="scientific">Maribacter chungangensis</name>
    <dbReference type="NCBI Taxonomy" id="1069117"/>
    <lineage>
        <taxon>Bacteria</taxon>
        <taxon>Pseudomonadati</taxon>
        <taxon>Bacteroidota</taxon>
        <taxon>Flavobacteriia</taxon>
        <taxon>Flavobacteriales</taxon>
        <taxon>Flavobacteriaceae</taxon>
        <taxon>Maribacter</taxon>
    </lineage>
</organism>
<keyword evidence="2" id="KW-1185">Reference proteome</keyword>
<sequence>MNKGLFYLVTCLLLTNCNSPKEKSDSQDEKPETVDSIYFDKTVDDPDFKLCRPYVYQYFNDSKGLIFEGGKPLLVEAFSNQYNSGIVPKETGLVRIRFVVNCKGEADRFRLLGMDNDYKEKDFDKTITDQLLKITKSLKGWGVKELRGDSVDYYQYLIFSINDGIITKILP</sequence>
<comment type="caution">
    <text evidence="1">The sequence shown here is derived from an EMBL/GenBank/DDBJ whole genome shotgun (WGS) entry which is preliminary data.</text>
</comment>
<reference evidence="2" key="1">
    <citation type="journal article" date="2019" name="Int. J. Syst. Evol. Microbiol.">
        <title>The Global Catalogue of Microorganisms (GCM) 10K type strain sequencing project: providing services to taxonomists for standard genome sequencing and annotation.</title>
        <authorList>
            <consortium name="The Broad Institute Genomics Platform"/>
            <consortium name="The Broad Institute Genome Sequencing Center for Infectious Disease"/>
            <person name="Wu L."/>
            <person name="Ma J."/>
        </authorList>
    </citation>
    <scope>NUCLEOTIDE SEQUENCE [LARGE SCALE GENOMIC DNA]</scope>
    <source>
        <strain evidence="2">CCUG 61948</strain>
    </source>
</reference>
<proteinExistence type="predicted"/>